<dbReference type="PANTHER" id="PTHR31299:SF0">
    <property type="entry name" value="ESTERASE, PUTATIVE (AFU_ORTHOLOGUE AFUA_1G05850)-RELATED"/>
    <property type="match status" value="1"/>
</dbReference>
<proteinExistence type="predicted"/>
<dbReference type="SUPFAM" id="SSF159501">
    <property type="entry name" value="EreA/ChaN-like"/>
    <property type="match status" value="1"/>
</dbReference>
<dbReference type="Gene3D" id="1.20.1440.30">
    <property type="entry name" value="Biosynthetic Protein domain"/>
    <property type="match status" value="1"/>
</dbReference>
<comment type="caution">
    <text evidence="2">The sequence shown here is derived from an EMBL/GenBank/DDBJ whole genome shotgun (WGS) entry which is preliminary data.</text>
</comment>
<organism evidence="2">
    <name type="scientific">bioreactor metagenome</name>
    <dbReference type="NCBI Taxonomy" id="1076179"/>
    <lineage>
        <taxon>unclassified sequences</taxon>
        <taxon>metagenomes</taxon>
        <taxon>ecological metagenomes</taxon>
    </lineage>
</organism>
<dbReference type="EMBL" id="VSSQ01002121">
    <property type="protein sequence ID" value="MPM13448.1"/>
    <property type="molecule type" value="Genomic_DNA"/>
</dbReference>
<reference evidence="2" key="1">
    <citation type="submission" date="2019-08" db="EMBL/GenBank/DDBJ databases">
        <authorList>
            <person name="Kucharzyk K."/>
            <person name="Murdoch R.W."/>
            <person name="Higgins S."/>
            <person name="Loffler F."/>
        </authorList>
    </citation>
    <scope>NUCLEOTIDE SEQUENCE</scope>
</reference>
<keyword evidence="1" id="KW-0812">Transmembrane</keyword>
<dbReference type="CDD" id="cd14728">
    <property type="entry name" value="Ere-like"/>
    <property type="match status" value="1"/>
</dbReference>
<feature type="transmembrane region" description="Helical" evidence="1">
    <location>
        <begin position="9"/>
        <end position="30"/>
    </location>
</feature>
<dbReference type="Gene3D" id="3.30.1870.10">
    <property type="entry name" value="EreA-like, domain 2"/>
    <property type="match status" value="1"/>
</dbReference>
<dbReference type="Gene3D" id="3.40.1660.10">
    <property type="entry name" value="EreA-like (biosynthetic domain)"/>
    <property type="match status" value="1"/>
</dbReference>
<evidence type="ECO:0000256" key="1">
    <source>
        <dbReference type="SAM" id="Phobius"/>
    </source>
</evidence>
<dbReference type="InterPro" id="IPR007815">
    <property type="entry name" value="Emycin_Estase"/>
</dbReference>
<keyword evidence="1" id="KW-1133">Transmembrane helix</keyword>
<dbReference type="GO" id="GO:0046677">
    <property type="term" value="P:response to antibiotic"/>
    <property type="evidence" value="ECO:0007669"/>
    <property type="project" value="InterPro"/>
</dbReference>
<protein>
    <recommendedName>
        <fullName evidence="3">Erythromycin esterase</fullName>
    </recommendedName>
</protein>
<gene>
    <name evidence="2" type="ORF">SDC9_59805</name>
</gene>
<dbReference type="Pfam" id="PF05139">
    <property type="entry name" value="Erythro_esteras"/>
    <property type="match status" value="1"/>
</dbReference>
<name>A0A644XCD8_9ZZZZ</name>
<keyword evidence="1" id="KW-0472">Membrane</keyword>
<evidence type="ECO:0008006" key="3">
    <source>
        <dbReference type="Google" id="ProtNLM"/>
    </source>
</evidence>
<accession>A0A644XCD8</accession>
<evidence type="ECO:0000313" key="2">
    <source>
        <dbReference type="EMBL" id="MPM13448.1"/>
    </source>
</evidence>
<sequence length="403" mass="47146">MIKTRKKSILFLLLITLILITILFNIVLFFKLPSPDYEYRQLALPDNFSLPDARIIAIGTATHGNAEPYDVVIEMLQKIKEKRGRVAFVLEEETGDSVLINHNHSYFDNERKELIGTYTVYNNSEMDRLLSWVKSEDVNFYGIDIKFIRPLVEIVKNFLNDKGYLDINIDQLRSNANLKYEMQIKEKIIEKIENIMNELLKSKSIEEREFDYISHIINCIRMNYKFVLGGKQNNVRDQMMAENVLWVMEHELKYYNNENILLFAHNGHIIEDGYNFVNNIDIQYITMGHHLSVDLGDDYYSIVTEAKKNSFLAVDNIRSDKRKLFSIERKGSLIDIIGVESPSIKFCTSEYLKQAGISVWNLTVIGSYFDKMRTFKPEEYTINTNIETCFDSMLYYDQLTPNN</sequence>
<dbReference type="AlphaFoldDB" id="A0A644XCD8"/>
<dbReference type="InterPro" id="IPR052036">
    <property type="entry name" value="Hydrolase/PRTase-associated"/>
</dbReference>
<dbReference type="PANTHER" id="PTHR31299">
    <property type="entry name" value="ESTERASE, PUTATIVE (AFU_ORTHOLOGUE AFUA_1G05850)-RELATED"/>
    <property type="match status" value="1"/>
</dbReference>